<keyword evidence="3" id="KW-1185">Reference proteome</keyword>
<sequence length="359" mass="40156">MGAISSTKWKDVQYDTTDSDILSDTLVSGEGKEDSCNTLPLDAFFRDLNEGDPEEYEVLLGNDNPSTSSKIVRDPIGEKMFSPDNIKHPRSTEWWPVEIMSKFIKRWIQNLFEKSARNILKTECSRPLFEDNACLTPNLDPELITFEFKLGHDRKEGLEISLKSCEDCLPDVVGPLPRIIDTVEEAHINGLAVDINLLRGLSHRAMVLLGKTNACLNTERRRIALTKINPKLADLAEKELSENLEGLIFGEDMTLCKYLATVIAPLDKAQTNRWKVFKAGVLVGSVEGDFLTAGFHKGPNFQVTQEGHTGDCRQDQRHPSTPKEVVSNVEEDLDPVAKTLNHSDYYDFPCSYSLIKAGG</sequence>
<evidence type="ECO:0000313" key="2">
    <source>
        <dbReference type="EMBL" id="KAJ1192933.1"/>
    </source>
</evidence>
<feature type="region of interest" description="Disordered" evidence="1">
    <location>
        <begin position="306"/>
        <end position="327"/>
    </location>
</feature>
<dbReference type="EMBL" id="JANPWB010000004">
    <property type="protein sequence ID" value="KAJ1192933.1"/>
    <property type="molecule type" value="Genomic_DNA"/>
</dbReference>
<reference evidence="2" key="1">
    <citation type="journal article" date="2022" name="bioRxiv">
        <title>Sequencing and chromosome-scale assembly of the giantPleurodeles waltlgenome.</title>
        <authorList>
            <person name="Brown T."/>
            <person name="Elewa A."/>
            <person name="Iarovenko S."/>
            <person name="Subramanian E."/>
            <person name="Araus A.J."/>
            <person name="Petzold A."/>
            <person name="Susuki M."/>
            <person name="Suzuki K.-i.T."/>
            <person name="Hayashi T."/>
            <person name="Toyoda A."/>
            <person name="Oliveira C."/>
            <person name="Osipova E."/>
            <person name="Leigh N.D."/>
            <person name="Simon A."/>
            <person name="Yun M.H."/>
        </authorList>
    </citation>
    <scope>NUCLEOTIDE SEQUENCE</scope>
    <source>
        <strain evidence="2">20211129_DDA</strain>
        <tissue evidence="2">Liver</tissue>
    </source>
</reference>
<feature type="compositionally biased region" description="Basic and acidic residues" evidence="1">
    <location>
        <begin position="308"/>
        <end position="318"/>
    </location>
</feature>
<dbReference type="Proteomes" id="UP001066276">
    <property type="component" value="Chromosome 2_2"/>
</dbReference>
<gene>
    <name evidence="2" type="ORF">NDU88_002239</name>
</gene>
<evidence type="ECO:0000313" key="3">
    <source>
        <dbReference type="Proteomes" id="UP001066276"/>
    </source>
</evidence>
<organism evidence="2 3">
    <name type="scientific">Pleurodeles waltl</name>
    <name type="common">Iberian ribbed newt</name>
    <dbReference type="NCBI Taxonomy" id="8319"/>
    <lineage>
        <taxon>Eukaryota</taxon>
        <taxon>Metazoa</taxon>
        <taxon>Chordata</taxon>
        <taxon>Craniata</taxon>
        <taxon>Vertebrata</taxon>
        <taxon>Euteleostomi</taxon>
        <taxon>Amphibia</taxon>
        <taxon>Batrachia</taxon>
        <taxon>Caudata</taxon>
        <taxon>Salamandroidea</taxon>
        <taxon>Salamandridae</taxon>
        <taxon>Pleurodelinae</taxon>
        <taxon>Pleurodeles</taxon>
    </lineage>
</organism>
<protein>
    <submittedName>
        <fullName evidence="2">Uncharacterized protein</fullName>
    </submittedName>
</protein>
<accession>A0AAV7UV03</accession>
<evidence type="ECO:0000256" key="1">
    <source>
        <dbReference type="SAM" id="MobiDB-lite"/>
    </source>
</evidence>
<proteinExistence type="predicted"/>
<name>A0AAV7UV03_PLEWA</name>
<dbReference type="AlphaFoldDB" id="A0AAV7UV03"/>
<comment type="caution">
    <text evidence="2">The sequence shown here is derived from an EMBL/GenBank/DDBJ whole genome shotgun (WGS) entry which is preliminary data.</text>
</comment>